<keyword evidence="3" id="KW-1185">Reference proteome</keyword>
<dbReference type="AlphaFoldDB" id="A0A1T4K7L1"/>
<feature type="transmembrane region" description="Helical" evidence="1">
    <location>
        <begin position="319"/>
        <end position="339"/>
    </location>
</feature>
<accession>A0A1T4K7L1</accession>
<gene>
    <name evidence="2" type="ORF">SAMN02745118_00663</name>
</gene>
<dbReference type="STRING" id="142842.SAMN02745118_00663"/>
<keyword evidence="1" id="KW-0472">Membrane</keyword>
<dbReference type="Proteomes" id="UP000190625">
    <property type="component" value="Unassembled WGS sequence"/>
</dbReference>
<sequence>MDSKLQVIQANSNLDEVEAKLALDLAEGDVNQALNMVEYVAKPFFTLQIKFQGEHSRKIYGLINFIADGKNGELLNLNVVTTYNREVLNIGIEVSNKAFNQTIEEIKEEGSNSYDTEIRQAFYNKLHSADIFELFTEVKKEKTRNVKAAIEEVLDGIFDKGIKVYVADNLMTKAQIQQLTELTIESNSRDEVEENEQETGLSIYLKCAPIISAVHGTKVEDLQEGDEILVKIVDTREIGAYLANLISTNGKYISTGVITQIYFNEESKRYTLMVEFGPKIYGKLLIDGEVKLALAEELLEEQENDNKPEERLSLNVDSLGPLLVLFLMLIILIIVLLQVI</sequence>
<dbReference type="OrthoDB" id="2112775at2"/>
<keyword evidence="1" id="KW-0812">Transmembrane</keyword>
<protein>
    <submittedName>
        <fullName evidence="2">Uncharacterized protein</fullName>
    </submittedName>
</protein>
<dbReference type="EMBL" id="FUWM01000005">
    <property type="protein sequence ID" value="SJZ38303.1"/>
    <property type="molecule type" value="Genomic_DNA"/>
</dbReference>
<reference evidence="3" key="1">
    <citation type="submission" date="2017-02" db="EMBL/GenBank/DDBJ databases">
        <authorList>
            <person name="Varghese N."/>
            <person name="Submissions S."/>
        </authorList>
    </citation>
    <scope>NUCLEOTIDE SEQUENCE [LARGE SCALE GENOMIC DNA]</scope>
    <source>
        <strain evidence="3">ATCC BAA-73</strain>
    </source>
</reference>
<evidence type="ECO:0000313" key="2">
    <source>
        <dbReference type="EMBL" id="SJZ38303.1"/>
    </source>
</evidence>
<proteinExistence type="predicted"/>
<organism evidence="2 3">
    <name type="scientific">Selenihalanaerobacter shriftii</name>
    <dbReference type="NCBI Taxonomy" id="142842"/>
    <lineage>
        <taxon>Bacteria</taxon>
        <taxon>Bacillati</taxon>
        <taxon>Bacillota</taxon>
        <taxon>Clostridia</taxon>
        <taxon>Halanaerobiales</taxon>
        <taxon>Halobacteroidaceae</taxon>
        <taxon>Selenihalanaerobacter</taxon>
    </lineage>
</organism>
<evidence type="ECO:0000313" key="3">
    <source>
        <dbReference type="Proteomes" id="UP000190625"/>
    </source>
</evidence>
<evidence type="ECO:0000256" key="1">
    <source>
        <dbReference type="SAM" id="Phobius"/>
    </source>
</evidence>
<keyword evidence="1" id="KW-1133">Transmembrane helix</keyword>
<name>A0A1T4K7L1_9FIRM</name>
<dbReference type="RefSeq" id="WP_078809156.1">
    <property type="nucleotide sequence ID" value="NZ_FUWM01000005.1"/>
</dbReference>